<dbReference type="PROSITE" id="PS51257">
    <property type="entry name" value="PROKAR_LIPOPROTEIN"/>
    <property type="match status" value="1"/>
</dbReference>
<organism evidence="3 4">
    <name type="scientific">Paenibacillus durus</name>
    <name type="common">Paenibacillus azotofixans</name>
    <dbReference type="NCBI Taxonomy" id="44251"/>
    <lineage>
        <taxon>Bacteria</taxon>
        <taxon>Bacillati</taxon>
        <taxon>Bacillota</taxon>
        <taxon>Bacilli</taxon>
        <taxon>Bacillales</taxon>
        <taxon>Paenibacillaceae</taxon>
        <taxon>Paenibacillus</taxon>
    </lineage>
</organism>
<evidence type="ECO:0000313" key="4">
    <source>
        <dbReference type="Proteomes" id="UP000029409"/>
    </source>
</evidence>
<dbReference type="EMBL" id="CP009288">
    <property type="protein sequence ID" value="AIQ14447.1"/>
    <property type="molecule type" value="Genomic_DNA"/>
</dbReference>
<keyword evidence="4" id="KW-1185">Reference proteome</keyword>
<dbReference type="KEGG" id="pdu:PDUR_22980"/>
<name>A0A089HTQ4_PAEDU</name>
<reference evidence="3 4" key="1">
    <citation type="submission" date="2014-08" db="EMBL/GenBank/DDBJ databases">
        <title>Comparative genomics of the Paenibacillus odorifer group.</title>
        <authorList>
            <person name="den Bakker H.C."/>
            <person name="Tsai Y.-C."/>
            <person name="Martin N."/>
            <person name="Korlach J."/>
            <person name="Wiedmann M."/>
        </authorList>
    </citation>
    <scope>NUCLEOTIDE SEQUENCE [LARGE SCALE GENOMIC DNA]</scope>
    <source>
        <strain evidence="3 4">DSM 1735</strain>
    </source>
</reference>
<feature type="transmembrane region" description="Helical" evidence="1">
    <location>
        <begin position="7"/>
        <end position="40"/>
    </location>
</feature>
<accession>A0A089HTQ4</accession>
<evidence type="ECO:0000259" key="2">
    <source>
        <dbReference type="Pfam" id="PF09922"/>
    </source>
</evidence>
<feature type="transmembrane region" description="Helical" evidence="1">
    <location>
        <begin position="52"/>
        <end position="83"/>
    </location>
</feature>
<dbReference type="AlphaFoldDB" id="A0A089HTQ4"/>
<dbReference type="Proteomes" id="UP000029409">
    <property type="component" value="Chromosome"/>
</dbReference>
<dbReference type="NCBIfam" id="NF040535">
    <property type="entry name" value="LiaF_C_term"/>
    <property type="match status" value="1"/>
</dbReference>
<protein>
    <submittedName>
        <fullName evidence="3">Membrane protein</fullName>
    </submittedName>
</protein>
<gene>
    <name evidence="3" type="ORF">PDUR_22980</name>
</gene>
<evidence type="ECO:0000313" key="3">
    <source>
        <dbReference type="EMBL" id="AIQ14447.1"/>
    </source>
</evidence>
<keyword evidence="1" id="KW-0812">Transmembrane</keyword>
<dbReference type="Pfam" id="PF09922">
    <property type="entry name" value="LiaF-like_C"/>
    <property type="match status" value="1"/>
</dbReference>
<keyword evidence="1" id="KW-1133">Transmembrane helix</keyword>
<proteinExistence type="predicted"/>
<dbReference type="InterPro" id="IPR047793">
    <property type="entry name" value="LiaF_C"/>
</dbReference>
<dbReference type="OrthoDB" id="2660937at2"/>
<sequence length="215" mass="24021">MEKRNRLIAIGLIAVGCLMIFGRWIGFFSIVALLFLLLGIYLTTSGKIKQGYTLLGIGAVLLLLDHLVLVLGICLISLGMFFVKSKGLQQGRNHLQKQNFSSSFNWDRSPWVMHSLSAWHVLGETDLDLSLAMAEDKETIMLFQGIFGDMDLHLADGYGVEIEAFVLFGSIEFGSQRDAGMLNRLNWKSPGYESSEHRVKVSVSYLMGDLDVRMP</sequence>
<feature type="domain" description="Cell wall-active antibiotics response LiaF-like C-terminal" evidence="2">
    <location>
        <begin position="105"/>
        <end position="212"/>
    </location>
</feature>
<dbReference type="eggNOG" id="COG4758">
    <property type="taxonomic scope" value="Bacteria"/>
</dbReference>
<dbReference type="STRING" id="44251.PDUR_22980"/>
<evidence type="ECO:0000256" key="1">
    <source>
        <dbReference type="SAM" id="Phobius"/>
    </source>
</evidence>
<dbReference type="InterPro" id="IPR024425">
    <property type="entry name" value="LiaF-like_C"/>
</dbReference>
<keyword evidence="1" id="KW-0472">Membrane</keyword>
<dbReference type="RefSeq" id="WP_042208215.1">
    <property type="nucleotide sequence ID" value="NZ_CP009288.1"/>
</dbReference>